<reference evidence="1" key="2">
    <citation type="submission" date="2013-05" db="EMBL/GenBank/DDBJ databases">
        <authorList>
            <person name="Carter J.-M."/>
            <person name="Baker S.C."/>
            <person name="Pink R."/>
            <person name="Carter D.R.F."/>
            <person name="Collins A."/>
            <person name="Tomlin J."/>
            <person name="Gibbs M."/>
            <person name="Breuker C.J."/>
        </authorList>
    </citation>
    <scope>NUCLEOTIDE SEQUENCE</scope>
    <source>
        <tissue evidence="1">Ovary</tissue>
    </source>
</reference>
<name>S4PVU6_9NEOP</name>
<dbReference type="EMBL" id="GAIX01007923">
    <property type="protein sequence ID" value="JAA84637.1"/>
    <property type="molecule type" value="Transcribed_RNA"/>
</dbReference>
<dbReference type="AlphaFoldDB" id="S4PVU6"/>
<organism evidence="1">
    <name type="scientific">Pararge aegeria</name>
    <name type="common">speckled wood butterfly</name>
    <dbReference type="NCBI Taxonomy" id="116150"/>
    <lineage>
        <taxon>Eukaryota</taxon>
        <taxon>Metazoa</taxon>
        <taxon>Ecdysozoa</taxon>
        <taxon>Arthropoda</taxon>
        <taxon>Hexapoda</taxon>
        <taxon>Insecta</taxon>
        <taxon>Pterygota</taxon>
        <taxon>Neoptera</taxon>
        <taxon>Endopterygota</taxon>
        <taxon>Lepidoptera</taxon>
        <taxon>Glossata</taxon>
        <taxon>Ditrysia</taxon>
        <taxon>Papilionoidea</taxon>
        <taxon>Nymphalidae</taxon>
        <taxon>Satyrinae</taxon>
        <taxon>Satyrini</taxon>
        <taxon>Parargina</taxon>
        <taxon>Pararge</taxon>
    </lineage>
</organism>
<sequence>MSMSINIINLSNGVQSYLIKPYKLSKSFKMAVCAVSDVCGPARFQFCTPRNAHAFSDLTYVCDHYSCMYRITFGRVKQIYDIVHSLR</sequence>
<accession>S4PVU6</accession>
<protein>
    <submittedName>
        <fullName evidence="1">Uncharacterized protein</fullName>
    </submittedName>
</protein>
<proteinExistence type="predicted"/>
<evidence type="ECO:0000313" key="1">
    <source>
        <dbReference type="EMBL" id="JAA84637.1"/>
    </source>
</evidence>
<reference evidence="1" key="1">
    <citation type="journal article" date="2013" name="BMC Genomics">
        <title>Unscrambling butterfly oogenesis.</title>
        <authorList>
            <person name="Carter J.M."/>
            <person name="Baker S.C."/>
            <person name="Pink R."/>
            <person name="Carter D.R."/>
            <person name="Collins A."/>
            <person name="Tomlin J."/>
            <person name="Gibbs M."/>
            <person name="Breuker C.J."/>
        </authorList>
    </citation>
    <scope>NUCLEOTIDE SEQUENCE</scope>
    <source>
        <tissue evidence="1">Ovary</tissue>
    </source>
</reference>